<evidence type="ECO:0000256" key="10">
    <source>
        <dbReference type="ARBA" id="ARBA00023310"/>
    </source>
</evidence>
<comment type="subcellular location">
    <subcellularLocation>
        <location evidence="11 12">Cell membrane</location>
        <topology evidence="11 12">Multi-pass membrane protein</topology>
    </subcellularLocation>
    <subcellularLocation>
        <location evidence="1">Membrane</location>
        <topology evidence="1">Multi-pass membrane protein</topology>
    </subcellularLocation>
</comment>
<dbReference type="PANTHER" id="PTHR42823">
    <property type="entry name" value="ATP SYNTHASE SUBUNIT A, CHLOROPLASTIC"/>
    <property type="match status" value="1"/>
</dbReference>
<evidence type="ECO:0000313" key="13">
    <source>
        <dbReference type="EMBL" id="RRK10792.1"/>
    </source>
</evidence>
<keyword evidence="11" id="KW-1003">Cell membrane</keyword>
<dbReference type="GO" id="GO:0042777">
    <property type="term" value="P:proton motive force-driven plasma membrane ATP synthesis"/>
    <property type="evidence" value="ECO:0007669"/>
    <property type="project" value="TreeGrafter"/>
</dbReference>
<evidence type="ECO:0000256" key="9">
    <source>
        <dbReference type="ARBA" id="ARBA00023136"/>
    </source>
</evidence>
<comment type="caution">
    <text evidence="13">The sequence shown here is derived from an EMBL/GenBank/DDBJ whole genome shotgun (WGS) entry which is preliminary data.</text>
</comment>
<keyword evidence="7 11" id="KW-1133">Transmembrane helix</keyword>
<name>A0A426D857_9LACO</name>
<accession>A0A426D857</accession>
<evidence type="ECO:0000256" key="2">
    <source>
        <dbReference type="ARBA" id="ARBA00006810"/>
    </source>
</evidence>
<keyword evidence="9 11" id="KW-0472">Membrane</keyword>
<evidence type="ECO:0000256" key="11">
    <source>
        <dbReference type="HAMAP-Rule" id="MF_01393"/>
    </source>
</evidence>
<dbReference type="NCBIfam" id="NF004479">
    <property type="entry name" value="PRK05815.1-4"/>
    <property type="match status" value="1"/>
</dbReference>
<dbReference type="GO" id="GO:0005886">
    <property type="term" value="C:plasma membrane"/>
    <property type="evidence" value="ECO:0007669"/>
    <property type="project" value="UniProtKB-SubCell"/>
</dbReference>
<keyword evidence="4 11" id="KW-0138">CF(0)</keyword>
<dbReference type="CDD" id="cd00310">
    <property type="entry name" value="ATP-synt_Fo_a_6"/>
    <property type="match status" value="1"/>
</dbReference>
<dbReference type="Gene3D" id="1.20.120.220">
    <property type="entry name" value="ATP synthase, F0 complex, subunit A"/>
    <property type="match status" value="1"/>
</dbReference>
<dbReference type="AlphaFoldDB" id="A0A426D857"/>
<keyword evidence="14" id="KW-1185">Reference proteome</keyword>
<dbReference type="SUPFAM" id="SSF81336">
    <property type="entry name" value="F1F0 ATP synthase subunit A"/>
    <property type="match status" value="1"/>
</dbReference>
<dbReference type="GO" id="GO:0046933">
    <property type="term" value="F:proton-transporting ATP synthase activity, rotational mechanism"/>
    <property type="evidence" value="ECO:0007669"/>
    <property type="project" value="UniProtKB-UniRule"/>
</dbReference>
<keyword evidence="8 11" id="KW-0406">Ion transport</keyword>
<keyword evidence="10 11" id="KW-0066">ATP synthesis</keyword>
<dbReference type="Pfam" id="PF00119">
    <property type="entry name" value="ATP-synt_A"/>
    <property type="match status" value="1"/>
</dbReference>
<feature type="transmembrane region" description="Helical" evidence="11">
    <location>
        <begin position="180"/>
        <end position="199"/>
    </location>
</feature>
<evidence type="ECO:0000256" key="8">
    <source>
        <dbReference type="ARBA" id="ARBA00023065"/>
    </source>
</evidence>
<gene>
    <name evidence="11" type="primary">atpB</name>
    <name evidence="13" type="ORF">D1831_05670</name>
</gene>
<reference evidence="13 14" key="1">
    <citation type="submission" date="2018-08" db="EMBL/GenBank/DDBJ databases">
        <title>Genome Lactobacillus garii FI11369.</title>
        <authorList>
            <person name="Diaz M."/>
            <person name="Narbad A."/>
        </authorList>
    </citation>
    <scope>NUCLEOTIDE SEQUENCE [LARGE SCALE GENOMIC DNA]</scope>
    <source>
        <strain evidence="13 14">FI11369</strain>
    </source>
</reference>
<dbReference type="InterPro" id="IPR000568">
    <property type="entry name" value="ATP_synth_F0_asu"/>
</dbReference>
<dbReference type="InterPro" id="IPR035908">
    <property type="entry name" value="F0_ATP_A_sf"/>
</dbReference>
<evidence type="ECO:0000256" key="1">
    <source>
        <dbReference type="ARBA" id="ARBA00004141"/>
    </source>
</evidence>
<evidence type="ECO:0000256" key="5">
    <source>
        <dbReference type="ARBA" id="ARBA00022692"/>
    </source>
</evidence>
<evidence type="ECO:0000256" key="4">
    <source>
        <dbReference type="ARBA" id="ARBA00022547"/>
    </source>
</evidence>
<dbReference type="InterPro" id="IPR045082">
    <property type="entry name" value="ATP_syn_F0_a_bact/chloroplast"/>
</dbReference>
<dbReference type="PANTHER" id="PTHR42823:SF3">
    <property type="entry name" value="ATP SYNTHASE SUBUNIT A, CHLOROPLASTIC"/>
    <property type="match status" value="1"/>
</dbReference>
<feature type="transmembrane region" description="Helical" evidence="11">
    <location>
        <begin position="205"/>
        <end position="230"/>
    </location>
</feature>
<evidence type="ECO:0000256" key="12">
    <source>
        <dbReference type="RuleBase" id="RU000483"/>
    </source>
</evidence>
<dbReference type="PROSITE" id="PS00449">
    <property type="entry name" value="ATPASE_A"/>
    <property type="match status" value="1"/>
</dbReference>
<feature type="transmembrane region" description="Helical" evidence="11">
    <location>
        <begin position="75"/>
        <end position="94"/>
    </location>
</feature>
<sequence length="238" mass="26333">MGDPVPTFQFLGLTFNIANDISILLTCLIVFLVVFLLSRHITLKPKGGQNVLEWLIEFTNGIVKGSIKGNDAGHFGLYAFTLFLFIFVANQLGLFIHVQVGQYTYIKSPTADPIVTLTLSFMTVALAHAAGVQKKGMKGYLKDYTSPFLVFLPINIFEQFTDFLTLGLRLFGNIFAGEMLLTKVAGLATGSGSWFSYVYAFPIEFLWQGFSVFIGSVQAFVFVTLTSVYISQKVSPEE</sequence>
<dbReference type="NCBIfam" id="TIGR01131">
    <property type="entry name" value="ATP_synt_6_or_A"/>
    <property type="match status" value="1"/>
</dbReference>
<feature type="transmembrane region" description="Helical" evidence="11">
    <location>
        <begin position="17"/>
        <end position="37"/>
    </location>
</feature>
<protein>
    <recommendedName>
        <fullName evidence="11 12">ATP synthase subunit a</fullName>
    </recommendedName>
    <alternativeName>
        <fullName evidence="11">ATP synthase F0 sector subunit a</fullName>
    </alternativeName>
    <alternativeName>
        <fullName evidence="11">F-ATPase subunit 6</fullName>
    </alternativeName>
</protein>
<keyword evidence="6 11" id="KW-0375">Hydrogen ion transport</keyword>
<dbReference type="Proteomes" id="UP000283633">
    <property type="component" value="Unassembled WGS sequence"/>
</dbReference>
<dbReference type="RefSeq" id="WP_125071960.1">
    <property type="nucleotide sequence ID" value="NZ_QWZQ01000014.1"/>
</dbReference>
<keyword evidence="5 11" id="KW-0812">Transmembrane</keyword>
<dbReference type="EMBL" id="QWZQ01000014">
    <property type="protein sequence ID" value="RRK10792.1"/>
    <property type="molecule type" value="Genomic_DNA"/>
</dbReference>
<comment type="similarity">
    <text evidence="2 11 12">Belongs to the ATPase A chain family.</text>
</comment>
<dbReference type="HAMAP" id="MF_01393">
    <property type="entry name" value="ATP_synth_a_bact"/>
    <property type="match status" value="1"/>
</dbReference>
<dbReference type="InterPro" id="IPR023011">
    <property type="entry name" value="ATP_synth_F0_asu_AS"/>
</dbReference>
<dbReference type="PRINTS" id="PR00123">
    <property type="entry name" value="ATPASEA"/>
</dbReference>
<feature type="transmembrane region" description="Helical" evidence="11">
    <location>
        <begin position="114"/>
        <end position="132"/>
    </location>
</feature>
<organism evidence="13 14">
    <name type="scientific">Lactiplantibacillus garii</name>
    <dbReference type="NCBI Taxonomy" id="2306423"/>
    <lineage>
        <taxon>Bacteria</taxon>
        <taxon>Bacillati</taxon>
        <taxon>Bacillota</taxon>
        <taxon>Bacilli</taxon>
        <taxon>Lactobacillales</taxon>
        <taxon>Lactobacillaceae</taxon>
        <taxon>Lactiplantibacillus</taxon>
    </lineage>
</organism>
<evidence type="ECO:0000256" key="7">
    <source>
        <dbReference type="ARBA" id="ARBA00022989"/>
    </source>
</evidence>
<evidence type="ECO:0000256" key="3">
    <source>
        <dbReference type="ARBA" id="ARBA00022448"/>
    </source>
</evidence>
<dbReference type="GO" id="GO:0045259">
    <property type="term" value="C:proton-transporting ATP synthase complex"/>
    <property type="evidence" value="ECO:0007669"/>
    <property type="project" value="UniProtKB-KW"/>
</dbReference>
<evidence type="ECO:0000256" key="6">
    <source>
        <dbReference type="ARBA" id="ARBA00022781"/>
    </source>
</evidence>
<proteinExistence type="inferred from homology"/>
<comment type="function">
    <text evidence="11 12">Key component of the proton channel; it plays a direct role in the translocation of protons across the membrane.</text>
</comment>
<keyword evidence="3 11" id="KW-0813">Transport</keyword>
<dbReference type="OrthoDB" id="9789241at2"/>
<evidence type="ECO:0000313" key="14">
    <source>
        <dbReference type="Proteomes" id="UP000283633"/>
    </source>
</evidence>